<comment type="caution">
    <text evidence="1">The sequence shown here is derived from an EMBL/GenBank/DDBJ whole genome shotgun (WGS) entry which is preliminary data.</text>
</comment>
<dbReference type="Gene3D" id="3.75.10.10">
    <property type="entry name" value="L-arginine/glycine Amidinotransferase, Chain A"/>
    <property type="match status" value="1"/>
</dbReference>
<dbReference type="SUPFAM" id="SSF55909">
    <property type="entry name" value="Pentein"/>
    <property type="match status" value="1"/>
</dbReference>
<name>A0A523QIR0_UNCAE</name>
<evidence type="ECO:0000313" key="1">
    <source>
        <dbReference type="EMBL" id="TES85432.1"/>
    </source>
</evidence>
<dbReference type="EMBL" id="SOKU01000215">
    <property type="protein sequence ID" value="TES85432.1"/>
    <property type="molecule type" value="Genomic_DNA"/>
</dbReference>
<protein>
    <submittedName>
        <fullName evidence="1">Uncharacterized protein</fullName>
    </submittedName>
</protein>
<dbReference type="AlphaFoldDB" id="A0A523QIR0"/>
<accession>A0A523QIR0</accession>
<reference evidence="1 2" key="1">
    <citation type="submission" date="2019-03" db="EMBL/GenBank/DDBJ databases">
        <title>Metabolic potential of uncultured bacteria and archaea associated with petroleum seepage in deep-sea sediments.</title>
        <authorList>
            <person name="Dong X."/>
            <person name="Hubert C."/>
        </authorList>
    </citation>
    <scope>NUCLEOTIDE SEQUENCE [LARGE SCALE GENOMIC DNA]</scope>
    <source>
        <strain evidence="1">E44_bin92</strain>
    </source>
</reference>
<sequence>MKYQNPKKEYRGRIEDYPLENYPDYEPGMAPAAGAIQEIGYLDELERIWGKNWGAQGIGKLREVALARPTEHEINPLWERNREFFLLRRERVELDKLSQAFEGYAELLESQGVKVHWMETEDRMGAYGPMRKLFMMAFCLVVRGGAIISRQGHASFVRGLEPNFLRFFAKINCPVLLTVHGMGICEVGVFVPIAEDAIMGFRSCASNEEGLEQVLPVLESSGYKEIPIANCTTVYQDFRAGGD</sequence>
<evidence type="ECO:0000313" key="2">
    <source>
        <dbReference type="Proteomes" id="UP000320781"/>
    </source>
</evidence>
<gene>
    <name evidence="1" type="ORF">E3J95_04410</name>
</gene>
<dbReference type="Proteomes" id="UP000320781">
    <property type="component" value="Unassembled WGS sequence"/>
</dbReference>
<organism evidence="1 2">
    <name type="scientific">Aerophobetes bacterium</name>
    <dbReference type="NCBI Taxonomy" id="2030807"/>
    <lineage>
        <taxon>Bacteria</taxon>
        <taxon>Candidatus Aerophobota</taxon>
    </lineage>
</organism>
<feature type="non-terminal residue" evidence="1">
    <location>
        <position position="243"/>
    </location>
</feature>
<proteinExistence type="predicted"/>